<evidence type="ECO:0000256" key="9">
    <source>
        <dbReference type="ARBA" id="ARBA00022679"/>
    </source>
</evidence>
<dbReference type="FunFam" id="3.40.1030.10:FF:000003">
    <property type="entry name" value="Pyrimidine-nucleoside phosphorylase"/>
    <property type="match status" value="1"/>
</dbReference>
<comment type="subunit">
    <text evidence="5">Homodimer.</text>
</comment>
<protein>
    <recommendedName>
        <fullName evidence="7">Pyrimidine-nucleoside phosphorylase</fullName>
        <ecNumber evidence="6">2.4.2.2</ecNumber>
    </recommendedName>
</protein>
<dbReference type="GO" id="GO:0006206">
    <property type="term" value="P:pyrimidine nucleobase metabolic process"/>
    <property type="evidence" value="ECO:0007669"/>
    <property type="project" value="InterPro"/>
</dbReference>
<evidence type="ECO:0000256" key="1">
    <source>
        <dbReference type="ARBA" id="ARBA00001066"/>
    </source>
</evidence>
<evidence type="ECO:0000256" key="13">
    <source>
        <dbReference type="ARBA" id="ARBA00048525"/>
    </source>
</evidence>
<dbReference type="SUPFAM" id="SSF54680">
    <property type="entry name" value="Pyrimidine nucleoside phosphorylase C-terminal domain"/>
    <property type="match status" value="1"/>
</dbReference>
<dbReference type="InterPro" id="IPR000053">
    <property type="entry name" value="Thymidine/pyrmidine_PPase"/>
</dbReference>
<dbReference type="InterPro" id="IPR017872">
    <property type="entry name" value="Pyrmidine_PPase_CS"/>
</dbReference>
<evidence type="ECO:0000256" key="5">
    <source>
        <dbReference type="ARBA" id="ARBA00011738"/>
    </source>
</evidence>
<reference evidence="15 16" key="1">
    <citation type="submission" date="2016-02" db="EMBL/GenBank/DDBJ databases">
        <title>Comparative analysis of three nematocidal Bacillus thuringiensis strains.</title>
        <authorList>
            <person name="Hollensteiner J."/>
            <person name="Kloesener M."/>
            <person name="Bunk B."/>
            <person name="Sproeer C."/>
            <person name="Rosenstiel P."/>
            <person name="Schulte-Iserlohe R."/>
            <person name="Schulenburg H."/>
            <person name="Liesegang H."/>
        </authorList>
    </citation>
    <scope>NUCLEOTIDE SEQUENCE [LARGE SCALE GENOMIC DNA]</scope>
    <source>
        <strain evidence="15 16">Bt18247</strain>
    </source>
</reference>
<dbReference type="GO" id="GO:0005829">
    <property type="term" value="C:cytosol"/>
    <property type="evidence" value="ECO:0007669"/>
    <property type="project" value="TreeGrafter"/>
</dbReference>
<evidence type="ECO:0000313" key="15">
    <source>
        <dbReference type="EMBL" id="AOM10547.1"/>
    </source>
</evidence>
<comment type="cofactor">
    <cofactor evidence="2">
        <name>K(+)</name>
        <dbReference type="ChEBI" id="CHEBI:29103"/>
    </cofactor>
</comment>
<comment type="catalytic activity">
    <reaction evidence="1">
        <text>2'-deoxyuridine + phosphate = 2-deoxy-alpha-D-ribose 1-phosphate + uracil</text>
        <dbReference type="Rhea" id="RHEA:22824"/>
        <dbReference type="ChEBI" id="CHEBI:16450"/>
        <dbReference type="ChEBI" id="CHEBI:17568"/>
        <dbReference type="ChEBI" id="CHEBI:43474"/>
        <dbReference type="ChEBI" id="CHEBI:57259"/>
        <dbReference type="EC" id="2.4.2.2"/>
    </reaction>
</comment>
<dbReference type="InterPro" id="IPR036566">
    <property type="entry name" value="PYNP-like_C_sf"/>
</dbReference>
<evidence type="ECO:0000256" key="11">
    <source>
        <dbReference type="ARBA" id="ARBA00022958"/>
    </source>
</evidence>
<dbReference type="SMART" id="SM00941">
    <property type="entry name" value="PYNP_C"/>
    <property type="match status" value="1"/>
</dbReference>
<comment type="function">
    <text evidence="3">Catalyzes phosphorolysis of the pyrimidine nucleosides uridine, thymidine and 2'-deoxyuridine with the formation of the corresponding pyrimidine base and ribose-1-phosphate.</text>
</comment>
<dbReference type="Gene3D" id="3.40.1030.10">
    <property type="entry name" value="Nucleoside phosphorylase/phosphoribosyltransferase catalytic domain"/>
    <property type="match status" value="1"/>
</dbReference>
<organism evidence="15 16">
    <name type="scientific">Bacillus thuringiensis Bt18247</name>
    <dbReference type="NCBI Taxonomy" id="1423143"/>
    <lineage>
        <taxon>Bacteria</taxon>
        <taxon>Bacillati</taxon>
        <taxon>Bacillota</taxon>
        <taxon>Bacilli</taxon>
        <taxon>Bacillales</taxon>
        <taxon>Bacillaceae</taxon>
        <taxon>Bacillus</taxon>
        <taxon>Bacillus cereus group</taxon>
    </lineage>
</organism>
<dbReference type="Pfam" id="PF07831">
    <property type="entry name" value="PYNP_C"/>
    <property type="match status" value="1"/>
</dbReference>
<gene>
    <name evidence="15" type="primary">pdp1</name>
    <name evidence="15" type="ORF">BTI247_21520</name>
</gene>
<name>A0A9W3SS83_BACTU</name>
<comment type="catalytic activity">
    <reaction evidence="12">
        <text>uridine + phosphate = alpha-D-ribose 1-phosphate + uracil</text>
        <dbReference type="Rhea" id="RHEA:24388"/>
        <dbReference type="ChEBI" id="CHEBI:16704"/>
        <dbReference type="ChEBI" id="CHEBI:17568"/>
        <dbReference type="ChEBI" id="CHEBI:43474"/>
        <dbReference type="ChEBI" id="CHEBI:57720"/>
        <dbReference type="EC" id="2.4.2.2"/>
    </reaction>
</comment>
<dbReference type="FunFam" id="1.20.970.10:FF:000002">
    <property type="entry name" value="Pyrimidine-nucleoside phosphorylase"/>
    <property type="match status" value="1"/>
</dbReference>
<dbReference type="GO" id="GO:0004645">
    <property type="term" value="F:1,4-alpha-oligoglucan phosphorylase activity"/>
    <property type="evidence" value="ECO:0007669"/>
    <property type="project" value="InterPro"/>
</dbReference>
<dbReference type="InterPro" id="IPR017459">
    <property type="entry name" value="Glycosyl_Trfase_fam3_N_dom"/>
</dbReference>
<dbReference type="PANTHER" id="PTHR10515:SF0">
    <property type="entry name" value="THYMIDINE PHOSPHORYLASE"/>
    <property type="match status" value="1"/>
</dbReference>
<evidence type="ECO:0000256" key="6">
    <source>
        <dbReference type="ARBA" id="ARBA00011889"/>
    </source>
</evidence>
<evidence type="ECO:0000256" key="12">
    <source>
        <dbReference type="ARBA" id="ARBA00048453"/>
    </source>
</evidence>
<dbReference type="AlphaFoldDB" id="A0A9W3SS83"/>
<dbReference type="PROSITE" id="PS00647">
    <property type="entry name" value="THYMID_PHOSPHORYLASE"/>
    <property type="match status" value="1"/>
</dbReference>
<dbReference type="EC" id="2.4.2.2" evidence="6"/>
<keyword evidence="10" id="KW-0479">Metal-binding</keyword>
<dbReference type="GO" id="GO:0009032">
    <property type="term" value="F:thymidine phosphorylase activity"/>
    <property type="evidence" value="ECO:0007669"/>
    <property type="project" value="TreeGrafter"/>
</dbReference>
<sequence length="433" mass="46276">MRMVDIIAKKRDGKELTTEEIKFFINGYTDGSIPDYQVSALAMAIFFKDMTDRERADLTMAMVESGETIDLSAIEGIKVDKHSTGGVGDTTTLVLGPLVAALDVPVAKMSGRGLGHTGGTIDKLEAVEGFHVEITKEQFIDIVNRDKVAVIGQTGNLTPADKKIYALRDVTGTVNSIPLIASSIMSKKIAAGADAIVLDVKTGAGAFMKTEEDAKELAHAMVRIGNNVGRQTMAVISDMSQPLGFAIGNALEVKEAIDTLKGEGPEDLTELVLVLGSQMVVLAKKANTLEEAREMLIEVIKNGKATEKFKEFLSNQGGDSSIVDNPEKMPQAKYVIDVPAKTSGVISNIVADEIGIAAMLLGAGRATKEDEIDLAVGLMLRKKVGDAVKEGEPFVTIYANRENVEDVKAKIYENISIAETAVAPKLVHTVITD</sequence>
<keyword evidence="8 15" id="KW-0328">Glycosyltransferase</keyword>
<dbReference type="InterPro" id="IPR013102">
    <property type="entry name" value="PYNP_C"/>
</dbReference>
<comment type="catalytic activity">
    <reaction evidence="13">
        <text>thymidine + phosphate = 2-deoxy-alpha-D-ribose 1-phosphate + thymine</text>
        <dbReference type="Rhea" id="RHEA:16037"/>
        <dbReference type="ChEBI" id="CHEBI:17748"/>
        <dbReference type="ChEBI" id="CHEBI:17821"/>
        <dbReference type="ChEBI" id="CHEBI:43474"/>
        <dbReference type="ChEBI" id="CHEBI:57259"/>
        <dbReference type="EC" id="2.4.2.2"/>
    </reaction>
</comment>
<dbReference type="NCBIfam" id="TIGR02644">
    <property type="entry name" value="Y_phosphoryl"/>
    <property type="match status" value="1"/>
</dbReference>
<dbReference type="InterPro" id="IPR000312">
    <property type="entry name" value="Glycosyl_Trfase_fam3"/>
</dbReference>
<evidence type="ECO:0000256" key="10">
    <source>
        <dbReference type="ARBA" id="ARBA00022723"/>
    </source>
</evidence>
<comment type="similarity">
    <text evidence="4">Belongs to the thymidine/pyrimidine-nucleoside phosphorylase family.</text>
</comment>
<dbReference type="InterPro" id="IPR036320">
    <property type="entry name" value="Glycosyl_Trfase_fam3_N_dom_sf"/>
</dbReference>
<dbReference type="SUPFAM" id="SSF52418">
    <property type="entry name" value="Nucleoside phosphorylase/phosphoribosyltransferase catalytic domain"/>
    <property type="match status" value="1"/>
</dbReference>
<feature type="domain" description="Pyrimidine nucleoside phosphorylase C-terminal" evidence="14">
    <location>
        <begin position="345"/>
        <end position="418"/>
    </location>
</feature>
<dbReference type="PIRSF" id="PIRSF000478">
    <property type="entry name" value="TP_PyNP"/>
    <property type="match status" value="1"/>
</dbReference>
<dbReference type="EMBL" id="CP015250">
    <property type="protein sequence ID" value="AOM10547.1"/>
    <property type="molecule type" value="Genomic_DNA"/>
</dbReference>
<dbReference type="Pfam" id="PF02885">
    <property type="entry name" value="Glycos_trans_3N"/>
    <property type="match status" value="1"/>
</dbReference>
<proteinExistence type="inferred from homology"/>
<dbReference type="FunFam" id="3.90.1170.30:FF:000002">
    <property type="entry name" value="Pyrimidine-nucleoside phosphorylase"/>
    <property type="match status" value="1"/>
</dbReference>
<evidence type="ECO:0000256" key="4">
    <source>
        <dbReference type="ARBA" id="ARBA00006915"/>
    </source>
</evidence>
<dbReference type="NCBIfam" id="NF004747">
    <property type="entry name" value="PRK06078.1"/>
    <property type="match status" value="1"/>
</dbReference>
<keyword evidence="9 15" id="KW-0808">Transferase</keyword>
<dbReference type="Gene3D" id="3.90.1170.30">
    <property type="entry name" value="Pyrimidine nucleoside phosphorylase-like, C-terminal domain"/>
    <property type="match status" value="1"/>
</dbReference>
<dbReference type="PANTHER" id="PTHR10515">
    <property type="entry name" value="THYMIDINE PHOSPHORYLASE"/>
    <property type="match status" value="1"/>
</dbReference>
<evidence type="ECO:0000313" key="16">
    <source>
        <dbReference type="Proteomes" id="UP000192743"/>
    </source>
</evidence>
<dbReference type="RefSeq" id="WP_069355407.1">
    <property type="nucleotide sequence ID" value="NZ_CP015250.1"/>
</dbReference>
<dbReference type="InterPro" id="IPR035902">
    <property type="entry name" value="Nuc_phospho_transferase"/>
</dbReference>
<accession>A0A9W3SS83</accession>
<dbReference type="InterPro" id="IPR018090">
    <property type="entry name" value="Pyrmidine_PPas_bac/euk"/>
</dbReference>
<evidence type="ECO:0000259" key="14">
    <source>
        <dbReference type="SMART" id="SM00941"/>
    </source>
</evidence>
<dbReference type="Pfam" id="PF00591">
    <property type="entry name" value="Glycos_transf_3"/>
    <property type="match status" value="1"/>
</dbReference>
<evidence type="ECO:0000256" key="3">
    <source>
        <dbReference type="ARBA" id="ARBA00003877"/>
    </source>
</evidence>
<evidence type="ECO:0000256" key="2">
    <source>
        <dbReference type="ARBA" id="ARBA00001958"/>
    </source>
</evidence>
<dbReference type="GO" id="GO:0006213">
    <property type="term" value="P:pyrimidine nucleoside metabolic process"/>
    <property type="evidence" value="ECO:0007669"/>
    <property type="project" value="InterPro"/>
</dbReference>
<evidence type="ECO:0000256" key="8">
    <source>
        <dbReference type="ARBA" id="ARBA00022676"/>
    </source>
</evidence>
<dbReference type="Proteomes" id="UP000192743">
    <property type="component" value="Chromosome"/>
</dbReference>
<dbReference type="SUPFAM" id="SSF47648">
    <property type="entry name" value="Nucleoside phosphorylase/phosphoribosyltransferase N-terminal domain"/>
    <property type="match status" value="1"/>
</dbReference>
<keyword evidence="11" id="KW-0630">Potassium</keyword>
<evidence type="ECO:0000256" key="7">
    <source>
        <dbReference type="ARBA" id="ARBA00014680"/>
    </source>
</evidence>
<dbReference type="Gene3D" id="1.20.970.10">
    <property type="entry name" value="Transferase, Pyrimidine Nucleoside Phosphorylase, Chain C"/>
    <property type="match status" value="1"/>
</dbReference>
<dbReference type="NCBIfam" id="NF004490">
    <property type="entry name" value="PRK05820.1"/>
    <property type="match status" value="1"/>
</dbReference>
<dbReference type="GO" id="GO:0046872">
    <property type="term" value="F:metal ion binding"/>
    <property type="evidence" value="ECO:0007669"/>
    <property type="project" value="UniProtKB-KW"/>
</dbReference>